<evidence type="ECO:0000313" key="2">
    <source>
        <dbReference type="EMBL" id="MBB6131753.1"/>
    </source>
</evidence>
<dbReference type="Gene3D" id="3.40.50.1820">
    <property type="entry name" value="alpha/beta hydrolase"/>
    <property type="match status" value="1"/>
</dbReference>
<dbReference type="RefSeq" id="WP_183590161.1">
    <property type="nucleotide sequence ID" value="NZ_JACHCA010000030.1"/>
</dbReference>
<evidence type="ECO:0000259" key="1">
    <source>
        <dbReference type="Pfam" id="PF12697"/>
    </source>
</evidence>
<dbReference type="InterPro" id="IPR000073">
    <property type="entry name" value="AB_hydrolase_1"/>
</dbReference>
<proteinExistence type="predicted"/>
<accession>A0A841JKN9</accession>
<dbReference type="EMBL" id="JACHCA010000030">
    <property type="protein sequence ID" value="MBB6131753.1"/>
    <property type="molecule type" value="Genomic_DNA"/>
</dbReference>
<protein>
    <submittedName>
        <fullName evidence="2">Pimeloyl-ACP methyl ester carboxylesterase</fullName>
    </submittedName>
</protein>
<dbReference type="PRINTS" id="PR00111">
    <property type="entry name" value="ABHYDROLASE"/>
</dbReference>
<comment type="caution">
    <text evidence="2">The sequence shown here is derived from an EMBL/GenBank/DDBJ whole genome shotgun (WGS) entry which is preliminary data.</text>
</comment>
<dbReference type="Pfam" id="PF12697">
    <property type="entry name" value="Abhydrolase_6"/>
    <property type="match status" value="1"/>
</dbReference>
<gene>
    <name evidence="2" type="ORF">HDF22_005906</name>
</gene>
<dbReference type="InterPro" id="IPR050266">
    <property type="entry name" value="AB_hydrolase_sf"/>
</dbReference>
<reference evidence="2 3" key="1">
    <citation type="submission" date="2020-08" db="EMBL/GenBank/DDBJ databases">
        <title>Genomic Encyclopedia of Type Strains, Phase IV (KMG-V): Genome sequencing to study the core and pangenomes of soil and plant-associated prokaryotes.</title>
        <authorList>
            <person name="Whitman W."/>
        </authorList>
    </citation>
    <scope>NUCLEOTIDE SEQUENCE [LARGE SCALE GENOMIC DNA]</scope>
    <source>
        <strain evidence="2 3">MP601</strain>
    </source>
</reference>
<dbReference type="InterPro" id="IPR029058">
    <property type="entry name" value="AB_hydrolase_fold"/>
</dbReference>
<feature type="domain" description="AB hydrolase-1" evidence="1">
    <location>
        <begin position="23"/>
        <end position="255"/>
    </location>
</feature>
<dbReference type="AlphaFoldDB" id="A0A841JKN9"/>
<name>A0A841JKN9_9SPHI</name>
<dbReference type="Proteomes" id="UP000548326">
    <property type="component" value="Unassembled WGS sequence"/>
</dbReference>
<dbReference type="PANTHER" id="PTHR43798">
    <property type="entry name" value="MONOACYLGLYCEROL LIPASE"/>
    <property type="match status" value="1"/>
</dbReference>
<evidence type="ECO:0000313" key="3">
    <source>
        <dbReference type="Proteomes" id="UP000548326"/>
    </source>
</evidence>
<sequence>MISKLKIRGINLVYEDMGTGDVIVFIHGQPFNRSMWNYQSQVFSKTNRLIVPDLRGYGESITTESIVLLDELALDIIYLLNELNISKAVFVGLSMGGQVALEIYRLAPHLVKGLVLADTDARAEDATSYLNRKALAKRLLTDGMESYTTQNIGHYLCKNTFDTKQEVVDHLNTMMINTDAAGAAAVQLGRAERRDHSGILSNIDFPTLIVVGDQDVFTPVSTAEYMQTRISKAELAIIKDAGHMPNMEQPEQFNQLLKNYLDKL</sequence>
<dbReference type="SUPFAM" id="SSF53474">
    <property type="entry name" value="alpha/beta-Hydrolases"/>
    <property type="match status" value="1"/>
</dbReference>
<organism evidence="2 3">
    <name type="scientific">Mucilaginibacter lappiensis</name>
    <dbReference type="NCBI Taxonomy" id="354630"/>
    <lineage>
        <taxon>Bacteria</taxon>
        <taxon>Pseudomonadati</taxon>
        <taxon>Bacteroidota</taxon>
        <taxon>Sphingobacteriia</taxon>
        <taxon>Sphingobacteriales</taxon>
        <taxon>Sphingobacteriaceae</taxon>
        <taxon>Mucilaginibacter</taxon>
    </lineage>
</organism>